<reference evidence="8" key="1">
    <citation type="journal article" date="2014" name="Proc. Natl. Acad. Sci. U.S.A.">
        <title>Extensive sampling of basidiomycete genomes demonstrates inadequacy of the white-rot/brown-rot paradigm for wood decay fungi.</title>
        <authorList>
            <person name="Riley R."/>
            <person name="Salamov A.A."/>
            <person name="Brown D.W."/>
            <person name="Nagy L.G."/>
            <person name="Floudas D."/>
            <person name="Held B.W."/>
            <person name="Levasseur A."/>
            <person name="Lombard V."/>
            <person name="Morin E."/>
            <person name="Otillar R."/>
            <person name="Lindquist E.A."/>
            <person name="Sun H."/>
            <person name="LaButti K.M."/>
            <person name="Schmutz J."/>
            <person name="Jabbour D."/>
            <person name="Luo H."/>
            <person name="Baker S.E."/>
            <person name="Pisabarro A.G."/>
            <person name="Walton J.D."/>
            <person name="Blanchette R.A."/>
            <person name="Henrissat B."/>
            <person name="Martin F."/>
            <person name="Cullen D."/>
            <person name="Hibbett D.S."/>
            <person name="Grigoriev I.V."/>
        </authorList>
    </citation>
    <scope>NUCLEOTIDE SEQUENCE [LARGE SCALE GENOMIC DNA]</scope>
    <source>
        <strain evidence="8">FD-172 SS1</strain>
    </source>
</reference>
<keyword evidence="3 5" id="KW-0732">Signal</keyword>
<proteinExistence type="predicted"/>
<evidence type="ECO:0000256" key="1">
    <source>
        <dbReference type="ARBA" id="ARBA00004613"/>
    </source>
</evidence>
<evidence type="ECO:0000259" key="6">
    <source>
        <dbReference type="Pfam" id="PF05730"/>
    </source>
</evidence>
<evidence type="ECO:0000313" key="8">
    <source>
        <dbReference type="Proteomes" id="UP000027195"/>
    </source>
</evidence>
<accession>A0A067MCY2</accession>
<dbReference type="Proteomes" id="UP000027195">
    <property type="component" value="Unassembled WGS sequence"/>
</dbReference>
<keyword evidence="8" id="KW-1185">Reference proteome</keyword>
<evidence type="ECO:0000256" key="5">
    <source>
        <dbReference type="SAM" id="SignalP"/>
    </source>
</evidence>
<feature type="domain" description="CFEM" evidence="6">
    <location>
        <begin position="26"/>
        <end position="85"/>
    </location>
</feature>
<name>A0A067MCY2_BOTB1</name>
<organism evidence="7 8">
    <name type="scientific">Botryobasidium botryosum (strain FD-172 SS1)</name>
    <dbReference type="NCBI Taxonomy" id="930990"/>
    <lineage>
        <taxon>Eukaryota</taxon>
        <taxon>Fungi</taxon>
        <taxon>Dikarya</taxon>
        <taxon>Basidiomycota</taxon>
        <taxon>Agaricomycotina</taxon>
        <taxon>Agaricomycetes</taxon>
        <taxon>Cantharellales</taxon>
        <taxon>Botryobasidiaceae</taxon>
        <taxon>Botryobasidium</taxon>
    </lineage>
</organism>
<evidence type="ECO:0000256" key="3">
    <source>
        <dbReference type="ARBA" id="ARBA00022729"/>
    </source>
</evidence>
<dbReference type="InParanoid" id="A0A067MCY2"/>
<dbReference type="EMBL" id="KL198049">
    <property type="protein sequence ID" value="KDQ12570.1"/>
    <property type="molecule type" value="Genomic_DNA"/>
</dbReference>
<evidence type="ECO:0000313" key="7">
    <source>
        <dbReference type="EMBL" id="KDQ12570.1"/>
    </source>
</evidence>
<protein>
    <recommendedName>
        <fullName evidence="6">CFEM domain-containing protein</fullName>
    </recommendedName>
</protein>
<comment type="subcellular location">
    <subcellularLocation>
        <location evidence="1">Secreted</location>
    </subcellularLocation>
</comment>
<keyword evidence="2" id="KW-0964">Secreted</keyword>
<feature type="chain" id="PRO_5001641188" description="CFEM domain-containing protein" evidence="5">
    <location>
        <begin position="21"/>
        <end position="93"/>
    </location>
</feature>
<sequence>MRTASIIIPVALALTAAASAILRSFECVRVCLTQAGNAHSECPYTQGASACVCDKPTVIDFAVNCVHRSCPDDVAVARDWFQRTCPGTPIQGL</sequence>
<evidence type="ECO:0000256" key="4">
    <source>
        <dbReference type="ARBA" id="ARBA00023157"/>
    </source>
</evidence>
<evidence type="ECO:0000256" key="2">
    <source>
        <dbReference type="ARBA" id="ARBA00022525"/>
    </source>
</evidence>
<feature type="signal peptide" evidence="5">
    <location>
        <begin position="1"/>
        <end position="20"/>
    </location>
</feature>
<keyword evidence="4" id="KW-1015">Disulfide bond</keyword>
<dbReference type="InterPro" id="IPR008427">
    <property type="entry name" value="Extracellular_membr_CFEM_dom"/>
</dbReference>
<gene>
    <name evidence="7" type="ORF">BOTBODRAFT_176260</name>
</gene>
<dbReference type="Pfam" id="PF05730">
    <property type="entry name" value="CFEM"/>
    <property type="match status" value="1"/>
</dbReference>
<dbReference type="GO" id="GO:0005576">
    <property type="term" value="C:extracellular region"/>
    <property type="evidence" value="ECO:0007669"/>
    <property type="project" value="UniProtKB-SubCell"/>
</dbReference>
<dbReference type="AlphaFoldDB" id="A0A067MCY2"/>
<dbReference type="HOGENOM" id="CLU_2557991_0_0_1"/>